<dbReference type="AlphaFoldDB" id="A0A3B0S8C3"/>
<accession>A0A3B0S8C3</accession>
<evidence type="ECO:0000259" key="1">
    <source>
        <dbReference type="Pfam" id="PF02852"/>
    </source>
</evidence>
<dbReference type="Pfam" id="PF02852">
    <property type="entry name" value="Pyr_redox_dim"/>
    <property type="match status" value="1"/>
</dbReference>
<gene>
    <name evidence="2" type="ORF">MNBD_ACTINO01-1840</name>
</gene>
<dbReference type="PRINTS" id="PR00411">
    <property type="entry name" value="PNDRDTASEI"/>
</dbReference>
<protein>
    <recommendedName>
        <fullName evidence="1">Pyridine nucleotide-disulphide oxidoreductase dimerisation domain-containing protein</fullName>
    </recommendedName>
</protein>
<proteinExistence type="predicted"/>
<sequence length="61" mass="6124">DGPILGATVVGPGAGELIHELMYAVGWEALPSEAAAFIHAHPTIAEAIGETLLAAAGKPLH</sequence>
<evidence type="ECO:0000313" key="2">
    <source>
        <dbReference type="EMBL" id="VAV97106.1"/>
    </source>
</evidence>
<organism evidence="2">
    <name type="scientific">hydrothermal vent metagenome</name>
    <dbReference type="NCBI Taxonomy" id="652676"/>
    <lineage>
        <taxon>unclassified sequences</taxon>
        <taxon>metagenomes</taxon>
        <taxon>ecological metagenomes</taxon>
    </lineage>
</organism>
<dbReference type="Gene3D" id="3.30.390.30">
    <property type="match status" value="1"/>
</dbReference>
<dbReference type="SUPFAM" id="SSF55424">
    <property type="entry name" value="FAD/NAD-linked reductases, dimerisation (C-terminal) domain"/>
    <property type="match status" value="1"/>
</dbReference>
<feature type="non-terminal residue" evidence="2">
    <location>
        <position position="1"/>
    </location>
</feature>
<reference evidence="2" key="1">
    <citation type="submission" date="2018-06" db="EMBL/GenBank/DDBJ databases">
        <authorList>
            <person name="Zhirakovskaya E."/>
        </authorList>
    </citation>
    <scope>NUCLEOTIDE SEQUENCE</scope>
</reference>
<dbReference type="InterPro" id="IPR004099">
    <property type="entry name" value="Pyr_nucl-diS_OxRdtase_dimer"/>
</dbReference>
<name>A0A3B0S8C3_9ZZZZ</name>
<feature type="domain" description="Pyridine nucleotide-disulphide oxidoreductase dimerisation" evidence="1">
    <location>
        <begin position="2"/>
        <end position="50"/>
    </location>
</feature>
<dbReference type="EMBL" id="UOEI01000198">
    <property type="protein sequence ID" value="VAV97106.1"/>
    <property type="molecule type" value="Genomic_DNA"/>
</dbReference>
<dbReference type="InterPro" id="IPR016156">
    <property type="entry name" value="FAD/NAD-linked_Rdtase_dimer_sf"/>
</dbReference>